<dbReference type="SUPFAM" id="SSF53474">
    <property type="entry name" value="alpha/beta-Hydrolases"/>
    <property type="match status" value="1"/>
</dbReference>
<dbReference type="PANTHER" id="PTHR10272">
    <property type="entry name" value="PLATELET-ACTIVATING FACTOR ACETYLHYDROLASE"/>
    <property type="match status" value="1"/>
</dbReference>
<dbReference type="InterPro" id="IPR041127">
    <property type="entry name" value="PET_hydrolase/cutinase-like"/>
</dbReference>
<evidence type="ECO:0000313" key="6">
    <source>
        <dbReference type="EMBL" id="TDP85697.1"/>
    </source>
</evidence>
<evidence type="ECO:0000259" key="5">
    <source>
        <dbReference type="Pfam" id="PF12740"/>
    </source>
</evidence>
<dbReference type="PANTHER" id="PTHR10272:SF0">
    <property type="entry name" value="PLATELET-ACTIVATING FACTOR ACETYLHYDROLASE"/>
    <property type="match status" value="1"/>
</dbReference>
<keyword evidence="7" id="KW-1185">Reference proteome</keyword>
<evidence type="ECO:0000256" key="3">
    <source>
        <dbReference type="ARBA" id="ARBA00023098"/>
    </source>
</evidence>
<accession>A0A4R6RIK2</accession>
<evidence type="ECO:0000256" key="2">
    <source>
        <dbReference type="ARBA" id="ARBA00022963"/>
    </source>
</evidence>
<evidence type="ECO:0000256" key="4">
    <source>
        <dbReference type="SAM" id="SignalP"/>
    </source>
</evidence>
<proteinExistence type="predicted"/>
<keyword evidence="2" id="KW-0442">Lipid degradation</keyword>
<dbReference type="EMBL" id="SNXW01000002">
    <property type="protein sequence ID" value="TDP85697.1"/>
    <property type="molecule type" value="Genomic_DNA"/>
</dbReference>
<keyword evidence="3" id="KW-0443">Lipid metabolism</keyword>
<feature type="chain" id="PRO_5020263938" evidence="4">
    <location>
        <begin position="24"/>
        <end position="267"/>
    </location>
</feature>
<gene>
    <name evidence="6" type="ORF">EV672_10246</name>
</gene>
<evidence type="ECO:0000256" key="1">
    <source>
        <dbReference type="ARBA" id="ARBA00022801"/>
    </source>
</evidence>
<dbReference type="Proteomes" id="UP000294593">
    <property type="component" value="Unassembled WGS sequence"/>
</dbReference>
<dbReference type="Pfam" id="PF12740">
    <property type="entry name" value="PETase"/>
    <property type="match status" value="1"/>
</dbReference>
<dbReference type="Gene3D" id="3.40.50.1820">
    <property type="entry name" value="alpha/beta hydrolase"/>
    <property type="match status" value="1"/>
</dbReference>
<comment type="caution">
    <text evidence="6">The sequence shown here is derived from an EMBL/GenBank/DDBJ whole genome shotgun (WGS) entry which is preliminary data.</text>
</comment>
<dbReference type="GO" id="GO:0003847">
    <property type="term" value="F:1-alkyl-2-acetylglycerophosphocholine esterase activity"/>
    <property type="evidence" value="ECO:0007669"/>
    <property type="project" value="TreeGrafter"/>
</dbReference>
<protein>
    <submittedName>
        <fullName evidence="6">Cutinase</fullName>
    </submittedName>
</protein>
<dbReference type="InterPro" id="IPR029058">
    <property type="entry name" value="AB_hydrolase_fold"/>
</dbReference>
<reference evidence="6 7" key="1">
    <citation type="submission" date="2019-03" db="EMBL/GenBank/DDBJ databases">
        <title>Genomic Encyclopedia of Type Strains, Phase IV (KMG-IV): sequencing the most valuable type-strain genomes for metagenomic binning, comparative biology and taxonomic classification.</title>
        <authorList>
            <person name="Goeker M."/>
        </authorList>
    </citation>
    <scope>NUCLEOTIDE SEQUENCE [LARGE SCALE GENOMIC DNA]</scope>
    <source>
        <strain evidence="6 7">DSM 11901</strain>
    </source>
</reference>
<dbReference type="AlphaFoldDB" id="A0A4R6RIK2"/>
<dbReference type="GO" id="GO:0016042">
    <property type="term" value="P:lipid catabolic process"/>
    <property type="evidence" value="ECO:0007669"/>
    <property type="project" value="UniProtKB-KW"/>
</dbReference>
<keyword evidence="1" id="KW-0378">Hydrolase</keyword>
<sequence length="267" mass="27217">MTLQHTAAALAIACLGLGTSAQAQSLADLQKDGPYAVSSQTIPGSGFGKGTIYSPNAAGKYALVAVVPGFVSAESSMTEISKRLATHGFVVVTIGTKTLLDFPSSRASQLLAALKAASAVTTGPVAGKIDVTRQVVSGWSMGGGGTLEAAASTPGLKAAVAYAPWNLSSTKYKAITVPSAIIGGTADTVASVASHSQPFYNAIPATTRKLLGVIQGADHFFPNKAVEPASYTNIAWVKRFADGNTAYSPFLNGQDAAWATFVSTGPF</sequence>
<evidence type="ECO:0000313" key="7">
    <source>
        <dbReference type="Proteomes" id="UP000294593"/>
    </source>
</evidence>
<dbReference type="OrthoDB" id="4269629at2"/>
<name>A0A4R6RIK2_9BURK</name>
<feature type="signal peptide" evidence="4">
    <location>
        <begin position="1"/>
        <end position="23"/>
    </location>
</feature>
<feature type="domain" description="PET hydrolase/cutinase-like" evidence="5">
    <location>
        <begin position="31"/>
        <end position="257"/>
    </location>
</feature>
<keyword evidence="4" id="KW-0732">Signal</keyword>
<dbReference type="RefSeq" id="WP_133606591.1">
    <property type="nucleotide sequence ID" value="NZ_SNXW01000002.1"/>
</dbReference>
<organism evidence="6 7">
    <name type="scientific">Aquabacterium commune</name>
    <dbReference type="NCBI Taxonomy" id="70586"/>
    <lineage>
        <taxon>Bacteria</taxon>
        <taxon>Pseudomonadati</taxon>
        <taxon>Pseudomonadota</taxon>
        <taxon>Betaproteobacteria</taxon>
        <taxon>Burkholderiales</taxon>
        <taxon>Aquabacterium</taxon>
    </lineage>
</organism>